<protein>
    <recommendedName>
        <fullName evidence="7">Protein-L-isoaspartate O-methyltransferase domain-containing protein 1</fullName>
    </recommendedName>
</protein>
<feature type="region of interest" description="Disordered" evidence="4">
    <location>
        <begin position="552"/>
        <end position="595"/>
    </location>
</feature>
<reference evidence="5" key="1">
    <citation type="submission" date="2022-08" db="UniProtKB">
        <authorList>
            <consortium name="EnsemblMetazoa"/>
        </authorList>
    </citation>
    <scope>IDENTIFICATION</scope>
    <source>
        <strain evidence="5">05x7-T-G4-1.051#20</strain>
    </source>
</reference>
<evidence type="ECO:0000256" key="2">
    <source>
        <dbReference type="ARBA" id="ARBA00005369"/>
    </source>
</evidence>
<dbReference type="InterPro" id="IPR000682">
    <property type="entry name" value="PCMT"/>
</dbReference>
<feature type="compositionally biased region" description="Acidic residues" evidence="4">
    <location>
        <begin position="449"/>
        <end position="458"/>
    </location>
</feature>
<evidence type="ECO:0000256" key="3">
    <source>
        <dbReference type="ARBA" id="ARBA00022490"/>
    </source>
</evidence>
<feature type="compositionally biased region" description="Acidic residues" evidence="4">
    <location>
        <begin position="427"/>
        <end position="440"/>
    </location>
</feature>
<dbReference type="FunFam" id="3.40.50.150:FF:000015">
    <property type="entry name" value="Protein-L-isoaspartate (D-aspartate) O-methyltransferase domain-containing 1"/>
    <property type="match status" value="1"/>
</dbReference>
<feature type="compositionally biased region" description="Basic residues" evidence="4">
    <location>
        <begin position="267"/>
        <end position="288"/>
    </location>
</feature>
<feature type="compositionally biased region" description="Acidic residues" evidence="4">
    <location>
        <begin position="306"/>
        <end position="342"/>
    </location>
</feature>
<evidence type="ECO:0008006" key="7">
    <source>
        <dbReference type="Google" id="ProtNLM"/>
    </source>
</evidence>
<feature type="compositionally biased region" description="Low complexity" evidence="4">
    <location>
        <begin position="404"/>
        <end position="418"/>
    </location>
</feature>
<dbReference type="Gene3D" id="3.40.50.150">
    <property type="entry name" value="Vaccinia Virus protein VP39"/>
    <property type="match status" value="1"/>
</dbReference>
<dbReference type="Proteomes" id="UP000005408">
    <property type="component" value="Unassembled WGS sequence"/>
</dbReference>
<comment type="subcellular location">
    <subcellularLocation>
        <location evidence="1">Cytoplasm</location>
    </subcellularLocation>
</comment>
<dbReference type="EnsemblMetazoa" id="G3006.2">
    <property type="protein sequence ID" value="G3006.2:cds"/>
    <property type="gene ID" value="G3006"/>
</dbReference>
<feature type="compositionally biased region" description="Low complexity" evidence="4">
    <location>
        <begin position="569"/>
        <end position="580"/>
    </location>
</feature>
<dbReference type="PANTHER" id="PTHR11579">
    <property type="entry name" value="PROTEIN-L-ISOASPARTATE O-METHYLTRANSFERASE"/>
    <property type="match status" value="1"/>
</dbReference>
<feature type="compositionally biased region" description="Basic and acidic residues" evidence="4">
    <location>
        <begin position="343"/>
        <end position="354"/>
    </location>
</feature>
<keyword evidence="3" id="KW-0963">Cytoplasm</keyword>
<keyword evidence="6" id="KW-1185">Reference proteome</keyword>
<evidence type="ECO:0000313" key="6">
    <source>
        <dbReference type="Proteomes" id="UP000005408"/>
    </source>
</evidence>
<comment type="similarity">
    <text evidence="2">Belongs to the methyltransferase superfamily. L-isoaspartyl/D-aspartyl protein methyltransferase family.</text>
</comment>
<feature type="region of interest" description="Disordered" evidence="4">
    <location>
        <begin position="404"/>
        <end position="508"/>
    </location>
</feature>
<dbReference type="CDD" id="cd02440">
    <property type="entry name" value="AdoMet_MTases"/>
    <property type="match status" value="1"/>
</dbReference>
<evidence type="ECO:0000256" key="1">
    <source>
        <dbReference type="ARBA" id="ARBA00004496"/>
    </source>
</evidence>
<dbReference type="OMA" id="NMESEMT"/>
<dbReference type="EnsemblMetazoa" id="G3006.5">
    <property type="protein sequence ID" value="G3006.5:cds"/>
    <property type="gene ID" value="G3006"/>
</dbReference>
<dbReference type="AlphaFoldDB" id="A0A8W8M0Z8"/>
<proteinExistence type="inferred from homology"/>
<dbReference type="PANTHER" id="PTHR11579:SF9">
    <property type="entry name" value="PROTEIN-L-ISOASPARTATE O-METHYLTRANSFERASE"/>
    <property type="match status" value="1"/>
</dbReference>
<accession>A0A8W8M0Z8</accession>
<dbReference type="Pfam" id="PF01135">
    <property type="entry name" value="PCMT"/>
    <property type="match status" value="1"/>
</dbReference>
<dbReference type="SUPFAM" id="SSF53335">
    <property type="entry name" value="S-adenosyl-L-methionine-dependent methyltransferases"/>
    <property type="match status" value="1"/>
</dbReference>
<dbReference type="GO" id="GO:0004719">
    <property type="term" value="F:protein-L-isoaspartate (D-aspartate) O-methyltransferase activity"/>
    <property type="evidence" value="ECO:0007669"/>
    <property type="project" value="InterPro"/>
</dbReference>
<evidence type="ECO:0000256" key="4">
    <source>
        <dbReference type="SAM" id="MobiDB-lite"/>
    </source>
</evidence>
<name>A0A8W8M0Z8_MAGGI</name>
<evidence type="ECO:0000313" key="5">
    <source>
        <dbReference type="EnsemblMetazoa" id="G3006.2:cds"/>
    </source>
</evidence>
<dbReference type="EnsemblMetazoa" id="G3006.3">
    <property type="protein sequence ID" value="G3006.3:cds"/>
    <property type="gene ID" value="G3006"/>
</dbReference>
<dbReference type="GO" id="GO:0005737">
    <property type="term" value="C:cytoplasm"/>
    <property type="evidence" value="ECO:0007669"/>
    <property type="project" value="UniProtKB-SubCell"/>
</dbReference>
<feature type="compositionally biased region" description="Basic and acidic residues" evidence="4">
    <location>
        <begin position="474"/>
        <end position="486"/>
    </location>
</feature>
<dbReference type="OrthoDB" id="10257972at2759"/>
<feature type="region of interest" description="Disordered" evidence="4">
    <location>
        <begin position="263"/>
        <end position="381"/>
    </location>
</feature>
<sequence>MGGAVSTGEDNDELVDNLVEADYIKSEHVERAFRAVDRANYYLPEHRGNAYKDLAWKHGHLHLSAPCIYSEVMECLDLKPGLSFLNLGSGTGYLSTMVGLLLGPYGINHGIEMYDDVVEYAQERLREFVHQCSNFDDFDFCPPSFVVGNCLEIPSSSNMYDRVYCGASCPPEHENYMKNLIKVGGVLVMPLNDQLVCISRTSDTVWSSKSVMSVSFATLVSPTQVESVSAVDLPEVHIPGLQDLCRVNIRQFIRKNIYQEHPDLKTIKRRKPKKTKNVRKRHCRRRPKKMEGLPLSMGMMILNGFDESDESDIDNEEFEETSDNSDEQEDSAVDGVSDEDCDSESHASGREKSLKGKKNGRHAKTESDEEHTEPRRRRMELGAEFSDRSLILANRLLEVMNRARAASSNQQGSSSASAVVELREEEPLASEEILETCDEHEDNKGSVDQEQDLESDIQDNDKSKSPQENGNQSKVEEANDNDREQDSCLPNENEYLKNSVISSDSEMENDDMLASINSNLAARERKQRCISLTSVDTSTTSGIGSLSEASALEENMESEMTESPIDKLSPSSSSQGSSQREPVEESESETEVCIPPQLEDLLKKHMMERIHSLPLPESLKLYLMHYRN</sequence>
<dbReference type="InterPro" id="IPR029063">
    <property type="entry name" value="SAM-dependent_MTases_sf"/>
</dbReference>
<organism evidence="5 6">
    <name type="scientific">Magallana gigas</name>
    <name type="common">Pacific oyster</name>
    <name type="synonym">Crassostrea gigas</name>
    <dbReference type="NCBI Taxonomy" id="29159"/>
    <lineage>
        <taxon>Eukaryota</taxon>
        <taxon>Metazoa</taxon>
        <taxon>Spiralia</taxon>
        <taxon>Lophotrochozoa</taxon>
        <taxon>Mollusca</taxon>
        <taxon>Bivalvia</taxon>
        <taxon>Autobranchia</taxon>
        <taxon>Pteriomorphia</taxon>
        <taxon>Ostreida</taxon>
        <taxon>Ostreoidea</taxon>
        <taxon>Ostreidae</taxon>
        <taxon>Magallana</taxon>
    </lineage>
</organism>